<name>A0A183GFW7_HELPZ</name>
<dbReference type="AlphaFoldDB" id="A0A183GFW7"/>
<dbReference type="EMBL" id="UZAH01032901">
    <property type="protein sequence ID" value="VDP24539.1"/>
    <property type="molecule type" value="Genomic_DNA"/>
</dbReference>
<organism evidence="2 3">
    <name type="scientific">Heligmosomoides polygyrus</name>
    <name type="common">Parasitic roundworm</name>
    <dbReference type="NCBI Taxonomy" id="6339"/>
    <lineage>
        <taxon>Eukaryota</taxon>
        <taxon>Metazoa</taxon>
        <taxon>Ecdysozoa</taxon>
        <taxon>Nematoda</taxon>
        <taxon>Chromadorea</taxon>
        <taxon>Rhabditida</taxon>
        <taxon>Rhabditina</taxon>
        <taxon>Rhabditomorpha</taxon>
        <taxon>Strongyloidea</taxon>
        <taxon>Heligmosomidae</taxon>
        <taxon>Heligmosomoides</taxon>
    </lineage>
</organism>
<evidence type="ECO:0000313" key="3">
    <source>
        <dbReference type="WBParaSite" id="HPBE_0002132701-mRNA-1"/>
    </source>
</evidence>
<keyword evidence="2" id="KW-1185">Reference proteome</keyword>
<evidence type="ECO:0000313" key="2">
    <source>
        <dbReference type="Proteomes" id="UP000050761"/>
    </source>
</evidence>
<accession>A0A183GFW7</accession>
<accession>A0A3P8FMP1</accession>
<reference evidence="3" key="2">
    <citation type="submission" date="2019-09" db="UniProtKB">
        <authorList>
            <consortium name="WormBaseParasite"/>
        </authorList>
    </citation>
    <scope>IDENTIFICATION</scope>
</reference>
<reference evidence="1 2" key="1">
    <citation type="submission" date="2018-11" db="EMBL/GenBank/DDBJ databases">
        <authorList>
            <consortium name="Pathogen Informatics"/>
        </authorList>
    </citation>
    <scope>NUCLEOTIDE SEQUENCE [LARGE SCALE GENOMIC DNA]</scope>
</reference>
<dbReference type="Proteomes" id="UP000050761">
    <property type="component" value="Unassembled WGS sequence"/>
</dbReference>
<sequence>MQKLNLRTVRMENGEMFMRADGWMDERRVQWCWCWWTRISDQSRIITELENVVQRLGYISDVTENPWAIGPSTKTDKSQPEHMYLFD</sequence>
<protein>
    <submittedName>
        <fullName evidence="1 3">Uncharacterized protein</fullName>
    </submittedName>
</protein>
<dbReference type="WBParaSite" id="HPBE_0002132701-mRNA-1">
    <property type="protein sequence ID" value="HPBE_0002132701-mRNA-1"/>
    <property type="gene ID" value="HPBE_0002132701"/>
</dbReference>
<evidence type="ECO:0000313" key="1">
    <source>
        <dbReference type="EMBL" id="VDP24539.1"/>
    </source>
</evidence>
<gene>
    <name evidence="1" type="ORF">HPBE_LOCUS21326</name>
</gene>
<proteinExistence type="predicted"/>